<evidence type="ECO:0000256" key="4">
    <source>
        <dbReference type="ARBA" id="ARBA00022679"/>
    </source>
</evidence>
<comment type="similarity">
    <text evidence="2 9">Belongs to the gluconokinase GntK/GntV family.</text>
</comment>
<comment type="pathway">
    <text evidence="1">Carbohydrate acid metabolism.</text>
</comment>
<dbReference type="PANTHER" id="PTHR43442">
    <property type="entry name" value="GLUCONOKINASE-RELATED"/>
    <property type="match status" value="1"/>
</dbReference>
<dbReference type="EC" id="2.7.1.12" evidence="3 9"/>
<comment type="catalytic activity">
    <reaction evidence="8 9">
        <text>D-gluconate + ATP = 6-phospho-D-gluconate + ADP + H(+)</text>
        <dbReference type="Rhea" id="RHEA:19433"/>
        <dbReference type="ChEBI" id="CHEBI:15378"/>
        <dbReference type="ChEBI" id="CHEBI:18391"/>
        <dbReference type="ChEBI" id="CHEBI:30616"/>
        <dbReference type="ChEBI" id="CHEBI:58759"/>
        <dbReference type="ChEBI" id="CHEBI:456216"/>
        <dbReference type="EC" id="2.7.1.12"/>
    </reaction>
</comment>
<dbReference type="InterPro" id="IPR006001">
    <property type="entry name" value="Therm_gnt_kin"/>
</dbReference>
<reference evidence="10 11" key="1">
    <citation type="submission" date="2024-09" db="EMBL/GenBank/DDBJ databases">
        <authorList>
            <person name="Sun Q."/>
            <person name="Mori K."/>
        </authorList>
    </citation>
    <scope>NUCLEOTIDE SEQUENCE [LARGE SCALE GENOMIC DNA]</scope>
    <source>
        <strain evidence="10 11">KCTC 23076</strain>
    </source>
</reference>
<dbReference type="EMBL" id="JBHLTG010000003">
    <property type="protein sequence ID" value="MFC0679348.1"/>
    <property type="molecule type" value="Genomic_DNA"/>
</dbReference>
<dbReference type="NCBIfam" id="TIGR01313">
    <property type="entry name" value="therm_gnt_kin"/>
    <property type="match status" value="1"/>
</dbReference>
<comment type="caution">
    <text evidence="10">The sequence shown here is derived from an EMBL/GenBank/DDBJ whole genome shotgun (WGS) entry which is preliminary data.</text>
</comment>
<evidence type="ECO:0000256" key="2">
    <source>
        <dbReference type="ARBA" id="ARBA00008420"/>
    </source>
</evidence>
<dbReference type="CDD" id="cd02021">
    <property type="entry name" value="GntK"/>
    <property type="match status" value="1"/>
</dbReference>
<sequence>MSRTRIVLVTGVAGSGKTTVGTRLAQRLGWPYFEGDDFHPPANRERMARGLPLTEADRAPWLEALRARMDEVRAAGGRAVLSCSALRETHREQLVGGCDDVLLVHLAGDYETIHARAVQRQGHFFDPALVASQFETLEPPRDALALDVRETPDAIVERIARALS</sequence>
<keyword evidence="6 9" id="KW-0418">Kinase</keyword>
<evidence type="ECO:0000313" key="10">
    <source>
        <dbReference type="EMBL" id="MFC0679348.1"/>
    </source>
</evidence>
<name>A0ABV6RTW7_9GAMM</name>
<dbReference type="Gene3D" id="3.40.50.300">
    <property type="entry name" value="P-loop containing nucleotide triphosphate hydrolases"/>
    <property type="match status" value="1"/>
</dbReference>
<evidence type="ECO:0000313" key="11">
    <source>
        <dbReference type="Proteomes" id="UP001589896"/>
    </source>
</evidence>
<evidence type="ECO:0000256" key="6">
    <source>
        <dbReference type="ARBA" id="ARBA00022777"/>
    </source>
</evidence>
<keyword evidence="5 9" id="KW-0547">Nucleotide-binding</keyword>
<organism evidence="10 11">
    <name type="scientific">Lysobacter korlensis</name>
    <dbReference type="NCBI Taxonomy" id="553636"/>
    <lineage>
        <taxon>Bacteria</taxon>
        <taxon>Pseudomonadati</taxon>
        <taxon>Pseudomonadota</taxon>
        <taxon>Gammaproteobacteria</taxon>
        <taxon>Lysobacterales</taxon>
        <taxon>Lysobacteraceae</taxon>
        <taxon>Lysobacter</taxon>
    </lineage>
</organism>
<evidence type="ECO:0000256" key="5">
    <source>
        <dbReference type="ARBA" id="ARBA00022741"/>
    </source>
</evidence>
<evidence type="ECO:0000256" key="7">
    <source>
        <dbReference type="ARBA" id="ARBA00022840"/>
    </source>
</evidence>
<evidence type="ECO:0000256" key="8">
    <source>
        <dbReference type="ARBA" id="ARBA00048090"/>
    </source>
</evidence>
<keyword evidence="11" id="KW-1185">Reference proteome</keyword>
<evidence type="ECO:0000256" key="3">
    <source>
        <dbReference type="ARBA" id="ARBA00012054"/>
    </source>
</evidence>
<keyword evidence="4 9" id="KW-0808">Transferase</keyword>
<dbReference type="InterPro" id="IPR027417">
    <property type="entry name" value="P-loop_NTPase"/>
</dbReference>
<proteinExistence type="inferred from homology"/>
<dbReference type="PANTHER" id="PTHR43442:SF3">
    <property type="entry name" value="GLUCONOKINASE-RELATED"/>
    <property type="match status" value="1"/>
</dbReference>
<evidence type="ECO:0000256" key="9">
    <source>
        <dbReference type="RuleBase" id="RU363066"/>
    </source>
</evidence>
<protein>
    <recommendedName>
        <fullName evidence="3 9">Gluconokinase</fullName>
        <ecNumber evidence="3 9">2.7.1.12</ecNumber>
    </recommendedName>
</protein>
<keyword evidence="7 9" id="KW-0067">ATP-binding</keyword>
<dbReference type="SUPFAM" id="SSF52540">
    <property type="entry name" value="P-loop containing nucleoside triphosphate hydrolases"/>
    <property type="match status" value="1"/>
</dbReference>
<gene>
    <name evidence="10" type="ORF">ACFFGH_16050</name>
</gene>
<evidence type="ECO:0000256" key="1">
    <source>
        <dbReference type="ARBA" id="ARBA00004761"/>
    </source>
</evidence>
<dbReference type="RefSeq" id="WP_386670015.1">
    <property type="nucleotide sequence ID" value="NZ_JBHLTG010000003.1"/>
</dbReference>
<accession>A0ABV6RTW7</accession>
<dbReference type="Pfam" id="PF13671">
    <property type="entry name" value="AAA_33"/>
    <property type="match status" value="1"/>
</dbReference>
<dbReference type="Proteomes" id="UP001589896">
    <property type="component" value="Unassembled WGS sequence"/>
</dbReference>